<gene>
    <name evidence="3" type="ORF">HU200_018543</name>
</gene>
<proteinExistence type="predicted"/>
<accession>A0A835F4B3</accession>
<evidence type="ECO:0000256" key="1">
    <source>
        <dbReference type="SAM" id="SignalP"/>
    </source>
</evidence>
<dbReference type="EMBL" id="JACEFO010001629">
    <property type="protein sequence ID" value="KAF8727971.1"/>
    <property type="molecule type" value="Genomic_DNA"/>
</dbReference>
<name>A0A835F4B3_9POAL</name>
<protein>
    <recommendedName>
        <fullName evidence="2">Knottins-like domain-containing protein</fullName>
    </recommendedName>
</protein>
<dbReference type="Proteomes" id="UP000636709">
    <property type="component" value="Unassembled WGS sequence"/>
</dbReference>
<dbReference type="OrthoDB" id="691674at2759"/>
<feature type="domain" description="Knottins-like" evidence="2">
    <location>
        <begin position="30"/>
        <end position="80"/>
    </location>
</feature>
<evidence type="ECO:0000313" key="4">
    <source>
        <dbReference type="Proteomes" id="UP000636709"/>
    </source>
</evidence>
<evidence type="ECO:0000259" key="2">
    <source>
        <dbReference type="SMART" id="SM00505"/>
    </source>
</evidence>
<organism evidence="3 4">
    <name type="scientific">Digitaria exilis</name>
    <dbReference type="NCBI Taxonomy" id="1010633"/>
    <lineage>
        <taxon>Eukaryota</taxon>
        <taxon>Viridiplantae</taxon>
        <taxon>Streptophyta</taxon>
        <taxon>Embryophyta</taxon>
        <taxon>Tracheophyta</taxon>
        <taxon>Spermatophyta</taxon>
        <taxon>Magnoliopsida</taxon>
        <taxon>Liliopsida</taxon>
        <taxon>Poales</taxon>
        <taxon>Poaceae</taxon>
        <taxon>PACMAD clade</taxon>
        <taxon>Panicoideae</taxon>
        <taxon>Panicodae</taxon>
        <taxon>Paniceae</taxon>
        <taxon>Anthephorinae</taxon>
        <taxon>Digitaria</taxon>
    </lineage>
</organism>
<reference evidence="3" key="1">
    <citation type="submission" date="2020-07" db="EMBL/GenBank/DDBJ databases">
        <title>Genome sequence and genetic diversity analysis of an under-domesticated orphan crop, white fonio (Digitaria exilis).</title>
        <authorList>
            <person name="Bennetzen J.L."/>
            <person name="Chen S."/>
            <person name="Ma X."/>
            <person name="Wang X."/>
            <person name="Yssel A.E.J."/>
            <person name="Chaluvadi S.R."/>
            <person name="Johnson M."/>
            <person name="Gangashetty P."/>
            <person name="Hamidou F."/>
            <person name="Sanogo M.D."/>
            <person name="Zwaenepoel A."/>
            <person name="Wallace J."/>
            <person name="Van De Peer Y."/>
            <person name="Van Deynze A."/>
        </authorList>
    </citation>
    <scope>NUCLEOTIDE SEQUENCE</scope>
    <source>
        <tissue evidence="3">Leaves</tissue>
    </source>
</reference>
<dbReference type="AlphaFoldDB" id="A0A835F4B3"/>
<sequence>MDPSRMNLSAAVVVALLVMTAEMAPAQAVTCKHLSGKFRGWCLLSDHCAEVCKTEGKGYTGGLCLGALGIILRCYCLIPCTAAVPAGDKAVELRVSNE</sequence>
<dbReference type="Pfam" id="PF00304">
    <property type="entry name" value="Gamma-thionin"/>
    <property type="match status" value="1"/>
</dbReference>
<dbReference type="CDD" id="cd00107">
    <property type="entry name" value="Knot1"/>
    <property type="match status" value="1"/>
</dbReference>
<dbReference type="Gramene" id="DexiUA01G0019530.1">
    <property type="protein sequence ID" value="DexiUA01G0019530.1:cds"/>
    <property type="gene ID" value="DexiUA01G0019530"/>
</dbReference>
<comment type="caution">
    <text evidence="3">The sequence shown here is derived from an EMBL/GenBank/DDBJ whole genome shotgun (WGS) entry which is preliminary data.</text>
</comment>
<feature type="chain" id="PRO_5032866025" description="Knottins-like domain-containing protein" evidence="1">
    <location>
        <begin position="29"/>
        <end position="98"/>
    </location>
</feature>
<dbReference type="GO" id="GO:0006952">
    <property type="term" value="P:defense response"/>
    <property type="evidence" value="ECO:0007669"/>
    <property type="project" value="InterPro"/>
</dbReference>
<dbReference type="Gene3D" id="3.30.30.10">
    <property type="entry name" value="Knottin, scorpion toxin-like"/>
    <property type="match status" value="1"/>
</dbReference>
<keyword evidence="1" id="KW-0732">Signal</keyword>
<feature type="signal peptide" evidence="1">
    <location>
        <begin position="1"/>
        <end position="28"/>
    </location>
</feature>
<dbReference type="SMART" id="SM00505">
    <property type="entry name" value="Knot1"/>
    <property type="match status" value="1"/>
</dbReference>
<keyword evidence="4" id="KW-1185">Reference proteome</keyword>
<dbReference type="InterPro" id="IPR003614">
    <property type="entry name" value="Knottins"/>
</dbReference>
<dbReference type="SUPFAM" id="SSF57095">
    <property type="entry name" value="Scorpion toxin-like"/>
    <property type="match status" value="1"/>
</dbReference>
<evidence type="ECO:0000313" key="3">
    <source>
        <dbReference type="EMBL" id="KAF8727971.1"/>
    </source>
</evidence>
<dbReference type="InterPro" id="IPR036574">
    <property type="entry name" value="Scorpion_toxin-like_sf"/>
</dbReference>
<dbReference type="Gramene" id="Dexi9B01G0029070.1">
    <property type="protein sequence ID" value="Dexi9B01G0029070.1:cds"/>
    <property type="gene ID" value="Dexi9B01G0029070"/>
</dbReference>